<comment type="pathway">
    <text evidence="2 11">Glycolipid biosynthesis; glycosylphosphatidylinositol-anchor biosynthesis.</text>
</comment>
<reference evidence="12 13" key="1">
    <citation type="submission" date="2023-04" db="EMBL/GenBank/DDBJ databases">
        <title>Genome of Basidiobolus ranarum AG-B5.</title>
        <authorList>
            <person name="Stajich J.E."/>
            <person name="Carter-House D."/>
            <person name="Gryganskyi A."/>
        </authorList>
    </citation>
    <scope>NUCLEOTIDE SEQUENCE [LARGE SCALE GENOMIC DNA]</scope>
    <source>
        <strain evidence="12 13">AG-B5</strain>
    </source>
</reference>
<evidence type="ECO:0000256" key="9">
    <source>
        <dbReference type="ARBA" id="ARBA00023136"/>
    </source>
</evidence>
<evidence type="ECO:0000256" key="5">
    <source>
        <dbReference type="ARBA" id="ARBA00022502"/>
    </source>
</evidence>
<keyword evidence="5 11" id="KW-0337">GPI-anchor biosynthesis</keyword>
<keyword evidence="9 11" id="KW-0472">Membrane</keyword>
<dbReference type="Proteomes" id="UP001479436">
    <property type="component" value="Unassembled WGS sequence"/>
</dbReference>
<evidence type="ECO:0000256" key="7">
    <source>
        <dbReference type="ARBA" id="ARBA00022824"/>
    </source>
</evidence>
<accession>A0ABR2WWU7</accession>
<name>A0ABR2WWU7_9FUNG</name>
<evidence type="ECO:0000256" key="6">
    <source>
        <dbReference type="ARBA" id="ARBA00022692"/>
    </source>
</evidence>
<keyword evidence="10" id="KW-0325">Glycoprotein</keyword>
<sequence length="227" mass="25800">MLTQGTFDIEPKQSFHPNLLIHFPTSDLSTPHALCKLNVFYDLPRDIILDPYQLNDLEPYLGKAKIYGKVELEVPVSEISEKEAPSLLISPVISTQDGQELVEIKVPVHMRYQLPANIGEGTHESIMIKAPYVFWSCPEGVKLSEAYNVDELAPSLLQKEYLEPTNIYPITLSNQNITQEILMPKGQLESEELVQNITLGCMILSFLWVVFTIVRKAIRNFRISKED</sequence>
<evidence type="ECO:0000256" key="1">
    <source>
        <dbReference type="ARBA" id="ARBA00004643"/>
    </source>
</evidence>
<keyword evidence="13" id="KW-1185">Reference proteome</keyword>
<keyword evidence="8 11" id="KW-1133">Transmembrane helix</keyword>
<dbReference type="Pfam" id="PF08320">
    <property type="entry name" value="PIG-X"/>
    <property type="match status" value="1"/>
</dbReference>
<keyword evidence="6 11" id="KW-0812">Transmembrane</keyword>
<dbReference type="PANTHER" id="PTHR28533:SF1">
    <property type="entry name" value="PROTEIN PBN1"/>
    <property type="match status" value="1"/>
</dbReference>
<comment type="caution">
    <text evidence="12">The sequence shown here is derived from an EMBL/GenBank/DDBJ whole genome shotgun (WGS) entry which is preliminary data.</text>
</comment>
<organism evidence="12 13">
    <name type="scientific">Basidiobolus ranarum</name>
    <dbReference type="NCBI Taxonomy" id="34480"/>
    <lineage>
        <taxon>Eukaryota</taxon>
        <taxon>Fungi</taxon>
        <taxon>Fungi incertae sedis</taxon>
        <taxon>Zoopagomycota</taxon>
        <taxon>Entomophthoromycotina</taxon>
        <taxon>Basidiobolomycetes</taxon>
        <taxon>Basidiobolales</taxon>
        <taxon>Basidiobolaceae</taxon>
        <taxon>Basidiobolus</taxon>
    </lineage>
</organism>
<evidence type="ECO:0000256" key="11">
    <source>
        <dbReference type="RuleBase" id="RU366056"/>
    </source>
</evidence>
<protein>
    <recommendedName>
        <fullName evidence="4 11">Protein PBN1</fullName>
    </recommendedName>
</protein>
<dbReference type="InterPro" id="IPR013233">
    <property type="entry name" value="PIG-X/PBN1"/>
</dbReference>
<evidence type="ECO:0000256" key="4">
    <source>
        <dbReference type="ARBA" id="ARBA00020410"/>
    </source>
</evidence>
<gene>
    <name evidence="12" type="ORF">K7432_005270</name>
</gene>
<keyword evidence="7 11" id="KW-0256">Endoplasmic reticulum</keyword>
<evidence type="ECO:0000256" key="10">
    <source>
        <dbReference type="ARBA" id="ARBA00023180"/>
    </source>
</evidence>
<dbReference type="SMART" id="SM00780">
    <property type="entry name" value="PIG-X"/>
    <property type="match status" value="1"/>
</dbReference>
<evidence type="ECO:0000256" key="3">
    <source>
        <dbReference type="ARBA" id="ARBA00010345"/>
    </source>
</evidence>
<evidence type="ECO:0000256" key="2">
    <source>
        <dbReference type="ARBA" id="ARBA00004687"/>
    </source>
</evidence>
<evidence type="ECO:0000313" key="13">
    <source>
        <dbReference type="Proteomes" id="UP001479436"/>
    </source>
</evidence>
<comment type="similarity">
    <text evidence="3 11">Belongs to the PIGX family.</text>
</comment>
<dbReference type="InterPro" id="IPR042322">
    <property type="entry name" value="Pbn1"/>
</dbReference>
<comment type="function">
    <text evidence="11">Required for proper folding and/or the stability of a subset of proteins in the endoplasmic reticulum. Component of glycosylphosphatidylinositol-mannosyltransferase 1 which transfers the first of the 4 mannoses in the GPI-anchor precursors during GPI-anchor biosynthesis. Probably acts by stabilizing the mannosyltransferase GPI14.</text>
</comment>
<dbReference type="PANTHER" id="PTHR28533">
    <property type="entry name" value="PROTEIN PBN1"/>
    <property type="match status" value="1"/>
</dbReference>
<evidence type="ECO:0000256" key="8">
    <source>
        <dbReference type="ARBA" id="ARBA00022989"/>
    </source>
</evidence>
<dbReference type="EMBL" id="JASJQH010000203">
    <property type="protein sequence ID" value="KAK9765980.1"/>
    <property type="molecule type" value="Genomic_DNA"/>
</dbReference>
<proteinExistence type="inferred from homology"/>
<comment type="subcellular location">
    <subcellularLocation>
        <location evidence="11">Endoplasmic reticulum membrane</location>
        <topology evidence="11">Single-pass membrane protein</topology>
    </subcellularLocation>
    <subcellularLocation>
        <location evidence="1">Endoplasmic reticulum membrane</location>
        <topology evidence="1">Single-pass type III membrane protein</topology>
    </subcellularLocation>
</comment>
<feature type="transmembrane region" description="Helical" evidence="11">
    <location>
        <begin position="193"/>
        <end position="214"/>
    </location>
</feature>
<evidence type="ECO:0000313" key="12">
    <source>
        <dbReference type="EMBL" id="KAK9765980.1"/>
    </source>
</evidence>